<evidence type="ECO:0000313" key="4">
    <source>
        <dbReference type="EMBL" id="OAO13002.1"/>
    </source>
</evidence>
<feature type="compositionally biased region" description="Low complexity" evidence="2">
    <location>
        <begin position="57"/>
        <end position="67"/>
    </location>
</feature>
<evidence type="ECO:0000259" key="3">
    <source>
        <dbReference type="Pfam" id="PF23276"/>
    </source>
</evidence>
<evidence type="ECO:0000256" key="2">
    <source>
        <dbReference type="SAM" id="MobiDB-lite"/>
    </source>
</evidence>
<gene>
    <name evidence="4" type="ORF">AV274_5295</name>
</gene>
<keyword evidence="1" id="KW-0677">Repeat</keyword>
<evidence type="ECO:0000313" key="5">
    <source>
        <dbReference type="Proteomes" id="UP000078348"/>
    </source>
</evidence>
<feature type="region of interest" description="Disordered" evidence="2">
    <location>
        <begin position="465"/>
        <end position="489"/>
    </location>
</feature>
<reference evidence="4 5" key="1">
    <citation type="submission" date="2016-05" db="EMBL/GenBank/DDBJ databases">
        <title>Nuclear genome of Blastocystis sp. subtype 1 NandII.</title>
        <authorList>
            <person name="Gentekaki E."/>
            <person name="Curtis B."/>
            <person name="Stairs C."/>
            <person name="Eme L."/>
            <person name="Herman E."/>
            <person name="Klimes V."/>
            <person name="Arias M.C."/>
            <person name="Elias M."/>
            <person name="Hilliou F."/>
            <person name="Klute M."/>
            <person name="Malik S.-B."/>
            <person name="Pightling A."/>
            <person name="Rachubinski R."/>
            <person name="Salas D."/>
            <person name="Schlacht A."/>
            <person name="Suga H."/>
            <person name="Archibald J."/>
            <person name="Ball S.G."/>
            <person name="Clark G."/>
            <person name="Dacks J."/>
            <person name="Van Der Giezen M."/>
            <person name="Tsaousis A."/>
            <person name="Roger A."/>
        </authorList>
    </citation>
    <scope>NUCLEOTIDE SEQUENCE [LARGE SCALE GENOMIC DNA]</scope>
    <source>
        <strain evidence="5">ATCC 50177 / NandII</strain>
    </source>
</reference>
<feature type="compositionally biased region" description="Low complexity" evidence="2">
    <location>
        <begin position="475"/>
        <end position="489"/>
    </location>
</feature>
<dbReference type="PANTHER" id="PTHR47447">
    <property type="entry name" value="OS03G0856100 PROTEIN"/>
    <property type="match status" value="1"/>
</dbReference>
<dbReference type="InterPro" id="IPR057027">
    <property type="entry name" value="TPR_mt"/>
</dbReference>
<dbReference type="NCBIfam" id="TIGR00756">
    <property type="entry name" value="PPR"/>
    <property type="match status" value="2"/>
</dbReference>
<feature type="region of interest" description="Disordered" evidence="2">
    <location>
        <begin position="45"/>
        <end position="80"/>
    </location>
</feature>
<protein>
    <recommendedName>
        <fullName evidence="3">Pentatricopeptide repeat-containing protein-mitochondrial domain-containing protein</fullName>
    </recommendedName>
</protein>
<feature type="region of interest" description="Disordered" evidence="2">
    <location>
        <begin position="521"/>
        <end position="553"/>
    </location>
</feature>
<proteinExistence type="predicted"/>
<dbReference type="PANTHER" id="PTHR47447:SF17">
    <property type="entry name" value="OS12G0638900 PROTEIN"/>
    <property type="match status" value="1"/>
</dbReference>
<dbReference type="Pfam" id="PF23276">
    <property type="entry name" value="TPR_24"/>
    <property type="match status" value="1"/>
</dbReference>
<name>A0A196SA77_BLAHN</name>
<dbReference type="STRING" id="478820.A0A196SA77"/>
<dbReference type="Pfam" id="PF13812">
    <property type="entry name" value="PPR_3"/>
    <property type="match status" value="1"/>
</dbReference>
<dbReference type="Pfam" id="PF13041">
    <property type="entry name" value="PPR_2"/>
    <property type="match status" value="1"/>
</dbReference>
<dbReference type="InterPro" id="IPR002885">
    <property type="entry name" value="PPR_rpt"/>
</dbReference>
<dbReference type="Gene3D" id="1.25.40.10">
    <property type="entry name" value="Tetratricopeptide repeat domain"/>
    <property type="match status" value="3"/>
</dbReference>
<sequence>MMLSIAWRSLSSGCGHGVVSSGLRRCALYSQKRLVMHSLRSFSSSQESKAGMNTPALRSSQTTSSLLRGRKETGIPDYSPLPVMTKSDVAKITSTEVGSANLNISERDIVEIDSLSHQLYDMLNEPISEDAFLSLKDMNVDPLLRKVKDTLQVDNLPATIKAMRVLSAQDRMDDVQAIWRIIRKSPQQCTRFAWTAYLTALATHGQTKLARKEMKEMVMSGIKPDSHIYGTLINGLVREGSLNEAYGLSKQMTESGIRPNNVVIASLIYGCIQKHQLSRAEETFDLMRNYIEESDSITTSLMIKVAELEHNTEKAIHLFDSLEVHQQPITQGCYHAVMSACAHSWRYDVMTRDYFKQMVNAGFRPTLASYHLLLQACATSGDFCEVDEVLRAMQREGVTPTAGTLSLVLKALGTASRQHLALPEHPAGNRRYTREEYRRHLEGYEVPQPRDRLSYVRDMRKRDIDDGLPAELPPASATATASVSTAASTQAREEKLEYDLNRFFDVSDAEMAAVARGQSALPAAKTGDPNHSVSTGSVGDPNHSTPTGEKTSGLTQGLSAEAMEAEIAKIEGRAVPEKKPQPAQPTTMAELAQRVEKIVMEHFLVDGGADKAVDHEKALRDLEALETQGREKVMAVYQRLGGDVEHVDYGSALWKKSVEEAMGEGDLKRTLEGAAKTKAGMVALAGGQLLKKKEEADKAFAAEMKFLRECFLEDPAKARQMTRLRFAQEMSEDVLKRYELLGGVEPNVVYRHPTPGLTLSIPNRTTSLQDYWQRLYHEDVTVPPLKKYLVHEGERVWRQLLALTHNHPDRTSVNNYLSVYANAGFLARGERVFRSMAQYDVQPDAYSYHQLIAMYCRNKRVKQAAETMREMKLKGLTPAPETYGEMVLALARVGEVDTALAVMTEIKQKNLPMPKERYLRPLRMQLNKLDMADHPSMPVDVEAKRRKEYHRAVRKNGKKGNYRIQHAANAFF</sequence>
<feature type="compositionally biased region" description="Polar residues" evidence="2">
    <location>
        <begin position="529"/>
        <end position="553"/>
    </location>
</feature>
<dbReference type="OrthoDB" id="200698at2759"/>
<dbReference type="EMBL" id="LXWW01000479">
    <property type="protein sequence ID" value="OAO13002.1"/>
    <property type="molecule type" value="Genomic_DNA"/>
</dbReference>
<dbReference type="AlphaFoldDB" id="A0A196SA77"/>
<evidence type="ECO:0000256" key="1">
    <source>
        <dbReference type="ARBA" id="ARBA00022737"/>
    </source>
</evidence>
<accession>A0A196SA77</accession>
<keyword evidence="5" id="KW-1185">Reference proteome</keyword>
<organism evidence="4 5">
    <name type="scientific">Blastocystis sp. subtype 1 (strain ATCC 50177 / NandII)</name>
    <dbReference type="NCBI Taxonomy" id="478820"/>
    <lineage>
        <taxon>Eukaryota</taxon>
        <taxon>Sar</taxon>
        <taxon>Stramenopiles</taxon>
        <taxon>Bigyra</taxon>
        <taxon>Opalozoa</taxon>
        <taxon>Opalinata</taxon>
        <taxon>Blastocystidae</taxon>
        <taxon>Blastocystis</taxon>
    </lineage>
</organism>
<comment type="caution">
    <text evidence="4">The sequence shown here is derived from an EMBL/GenBank/DDBJ whole genome shotgun (WGS) entry which is preliminary data.</text>
</comment>
<dbReference type="InterPro" id="IPR011990">
    <property type="entry name" value="TPR-like_helical_dom_sf"/>
</dbReference>
<feature type="domain" description="Pentatricopeptide repeat-containing protein-mitochondrial" evidence="3">
    <location>
        <begin position="817"/>
        <end position="913"/>
    </location>
</feature>
<dbReference type="Proteomes" id="UP000078348">
    <property type="component" value="Unassembled WGS sequence"/>
</dbReference>